<reference evidence="2" key="1">
    <citation type="journal article" date="2019" name="Int. J. Syst. Evol. Microbiol.">
        <title>The Global Catalogue of Microorganisms (GCM) 10K type strain sequencing project: providing services to taxonomists for standard genome sequencing and annotation.</title>
        <authorList>
            <consortium name="The Broad Institute Genomics Platform"/>
            <consortium name="The Broad Institute Genome Sequencing Center for Infectious Disease"/>
            <person name="Wu L."/>
            <person name="Ma J."/>
        </authorList>
    </citation>
    <scope>NUCLEOTIDE SEQUENCE [LARGE SCALE GENOMIC DNA]</scope>
    <source>
        <strain evidence="2">KCTC 52644</strain>
    </source>
</reference>
<name>A0ABW5Z8T5_9FLAO</name>
<gene>
    <name evidence="1" type="ORF">ACFSX9_10410</name>
</gene>
<dbReference type="RefSeq" id="WP_379807381.1">
    <property type="nucleotide sequence ID" value="NZ_JBHUOL010000018.1"/>
</dbReference>
<accession>A0ABW5Z8T5</accession>
<protein>
    <submittedName>
        <fullName evidence="1">Uncharacterized protein</fullName>
    </submittedName>
</protein>
<evidence type="ECO:0000313" key="1">
    <source>
        <dbReference type="EMBL" id="MFD2909148.1"/>
    </source>
</evidence>
<comment type="caution">
    <text evidence="1">The sequence shown here is derived from an EMBL/GenBank/DDBJ whole genome shotgun (WGS) entry which is preliminary data.</text>
</comment>
<proteinExistence type="predicted"/>
<organism evidence="1 2">
    <name type="scientific">Flavobacterium ardleyense</name>
    <dbReference type="NCBI Taxonomy" id="2038737"/>
    <lineage>
        <taxon>Bacteria</taxon>
        <taxon>Pseudomonadati</taxon>
        <taxon>Bacteroidota</taxon>
        <taxon>Flavobacteriia</taxon>
        <taxon>Flavobacteriales</taxon>
        <taxon>Flavobacteriaceae</taxon>
        <taxon>Flavobacterium</taxon>
    </lineage>
</organism>
<sequence length="308" mass="36020">MGLFDVFKKSSKYELPEMYNGIISKEEYNEIMAVCINYHKENNITITKIDEGELVVSVDDSVQNRYLDNLVRVLAANEKIEWQHLIYLHFDKMKDQSSAYNYLYKDFDYASQFLRVLIKDEFYSLQASISTFLHRVDFPKTNTFLVLEFEEQFAYVKKEDIVEWGKTENELIEIGIANTPENEIEVEEHEIATCKVFIFTSGDFAASLMLDIENRIPYTIGKYGTLIAIPSKKIAYAHPIEENNILDLIQIINPELLDYYNEDPGNVSTNYYWYYDEKIEVFPIKEDENGQLIRLPENLNKLFGNSST</sequence>
<evidence type="ECO:0000313" key="2">
    <source>
        <dbReference type="Proteomes" id="UP001597549"/>
    </source>
</evidence>
<dbReference type="EMBL" id="JBHUOL010000018">
    <property type="protein sequence ID" value="MFD2909148.1"/>
    <property type="molecule type" value="Genomic_DNA"/>
</dbReference>
<keyword evidence="2" id="KW-1185">Reference proteome</keyword>
<dbReference type="Proteomes" id="UP001597549">
    <property type="component" value="Unassembled WGS sequence"/>
</dbReference>